<dbReference type="Proteomes" id="UP000218554">
    <property type="component" value="Chromosome"/>
</dbReference>
<evidence type="ECO:0000313" key="3">
    <source>
        <dbReference type="EMBL" id="BAU74053.1"/>
    </source>
</evidence>
<dbReference type="KEGG" id="pfuw:KF707C_23650"/>
<keyword evidence="2" id="KW-0472">Membrane</keyword>
<accession>A0AAD1FG31</accession>
<feature type="region of interest" description="Disordered" evidence="1">
    <location>
        <begin position="225"/>
        <end position="256"/>
    </location>
</feature>
<organism evidence="3 4">
    <name type="scientific">Metapseudomonas furukawaii</name>
    <name type="common">Pseudomonas furukawaii</name>
    <dbReference type="NCBI Taxonomy" id="1149133"/>
    <lineage>
        <taxon>Bacteria</taxon>
        <taxon>Pseudomonadati</taxon>
        <taxon>Pseudomonadota</taxon>
        <taxon>Gammaproteobacteria</taxon>
        <taxon>Pseudomonadales</taxon>
        <taxon>Pseudomonadaceae</taxon>
        <taxon>Metapseudomonas</taxon>
    </lineage>
</organism>
<evidence type="ECO:0000256" key="1">
    <source>
        <dbReference type="SAM" id="MobiDB-lite"/>
    </source>
</evidence>
<evidence type="ECO:0000256" key="2">
    <source>
        <dbReference type="SAM" id="Phobius"/>
    </source>
</evidence>
<gene>
    <name evidence="3" type="ORF">KF707C_23650</name>
</gene>
<sequence>MSPLVITLLIVVGIVILVIIGYINHMLETSKLQKAREVADLSDRMRRCADLSETLPGQMVSPGLKLLLTRLQLQFGERLLQLDKRNAALKSSLEPLRALVGQGESIPVNNPPQKILTEAKAKEIRFQLEGLHGQIARAAQDGHLPAAEAKSRIKDIRDMLVQLHVEFFTNLGLQALQENQARQARLAFERGVQYVQKQNDPARYQEYLKQLKAQLERANALVLESAQPQAAEPSELTEGMKSLEDEDTWKKKNIYD</sequence>
<reference evidence="4" key="1">
    <citation type="submission" date="2015-05" db="EMBL/GenBank/DDBJ databases">
        <title>Draft genome sequencing of a biphenyl-degrading bacterium, Pseudomonas balearica KF707 (=NBRC110670).</title>
        <authorList>
            <person name="Kimura N."/>
            <person name="Hirose J."/>
            <person name="Watanabe T."/>
            <person name="Suenaga H."/>
            <person name="Fujihara H."/>
            <person name="Noguchi M."/>
            <person name="Hashimoto M."/>
            <person name="Shimodaira J."/>
            <person name="Tsuchikane K."/>
            <person name="Hosoyama A."/>
            <person name="Yamazoe A."/>
            <person name="Fujita N."/>
            <person name="Furukawa K."/>
        </authorList>
    </citation>
    <scope>NUCLEOTIDE SEQUENCE [LARGE SCALE GENOMIC DNA]</scope>
    <source>
        <strain evidence="4">DSM 10086 / NBRC 110670 / KF707</strain>
    </source>
</reference>
<dbReference type="RefSeq" id="WP_003447999.1">
    <property type="nucleotide sequence ID" value="NZ_AJMR01000005.1"/>
</dbReference>
<protein>
    <submittedName>
        <fullName evidence="3">Uncharacterized protein</fullName>
    </submittedName>
</protein>
<evidence type="ECO:0000313" key="4">
    <source>
        <dbReference type="Proteomes" id="UP000218554"/>
    </source>
</evidence>
<dbReference type="EMBL" id="AP014862">
    <property type="protein sequence ID" value="BAU74053.1"/>
    <property type="molecule type" value="Genomic_DNA"/>
</dbReference>
<name>A0AAD1FG31_METFU</name>
<keyword evidence="2" id="KW-1133">Transmembrane helix</keyword>
<dbReference type="AlphaFoldDB" id="A0AAD1FG31"/>
<feature type="transmembrane region" description="Helical" evidence="2">
    <location>
        <begin position="6"/>
        <end position="27"/>
    </location>
</feature>
<reference evidence="3 4" key="2">
    <citation type="journal article" date="2017" name="Int. J. Syst. Evol. Microbiol.">
        <title>Pseudomonas furukawaii sp. nov., a polychlorinated biphenyl-degrading bacterium isolated from biphenyl-contaminated soil in Japan.</title>
        <authorList>
            <person name="Kimura N."/>
            <person name="Watanabe T."/>
            <person name="Suenaga H."/>
            <person name="Fujihara H."/>
            <person name="Futagami T."/>
            <person name="Goto M."/>
            <person name="Hanada S."/>
            <person name="Hirose J."/>
        </authorList>
    </citation>
    <scope>NUCLEOTIDE SEQUENCE [LARGE SCALE GENOMIC DNA]</scope>
    <source>
        <strain evidence="4">DSM 10086 / NBRC 110670 / KF707</strain>
    </source>
</reference>
<keyword evidence="4" id="KW-1185">Reference proteome</keyword>
<keyword evidence="2" id="KW-0812">Transmembrane</keyword>
<proteinExistence type="predicted"/>